<dbReference type="Proteomes" id="UP000015920">
    <property type="component" value="Chromosome"/>
</dbReference>
<dbReference type="PATRIC" id="fig|1352356.3.peg.926"/>
<evidence type="ECO:0000313" key="2">
    <source>
        <dbReference type="Proteomes" id="UP000015920"/>
    </source>
</evidence>
<accession>T1U9V3</accession>
<dbReference type="EMBL" id="CP006691">
    <property type="protein sequence ID" value="AGT74176.1"/>
    <property type="molecule type" value="Genomic_DNA"/>
</dbReference>
<protein>
    <submittedName>
        <fullName evidence="1">Uncharacterized protein</fullName>
    </submittedName>
</protein>
<gene>
    <name evidence="1" type="ORF">HPSA20_0941</name>
</gene>
<proteinExistence type="predicted"/>
<organism evidence="1 2">
    <name type="scientific">Helicobacter pylori SouthAfrica20</name>
    <dbReference type="NCBI Taxonomy" id="1352356"/>
    <lineage>
        <taxon>Bacteria</taxon>
        <taxon>Pseudomonadati</taxon>
        <taxon>Campylobacterota</taxon>
        <taxon>Epsilonproteobacteria</taxon>
        <taxon>Campylobacterales</taxon>
        <taxon>Helicobacteraceae</taxon>
        <taxon>Helicobacter</taxon>
    </lineage>
</organism>
<reference evidence="1 2" key="1">
    <citation type="journal article" date="2013" name="Genome Announc.">
        <title>Genome Sequences of Three hpAfrica2 Strains of Helicobacter pylori.</title>
        <authorList>
            <person name="Duncan S.S."/>
            <person name="Bertoli M.T."/>
            <person name="Kersulyte D."/>
            <person name="Valk P.L."/>
            <person name="Tamma S."/>
            <person name="Segal I."/>
            <person name="McClain M.S."/>
            <person name="Cover T.L."/>
            <person name="Berg D.E."/>
        </authorList>
    </citation>
    <scope>NUCLEOTIDE SEQUENCE [LARGE SCALE GENOMIC DNA]</scope>
    <source>
        <strain evidence="1">SouthAfrica20</strain>
    </source>
</reference>
<dbReference type="AlphaFoldDB" id="T1U9V3"/>
<sequence>MFRKIFKILWAVLNPLTPSITLNLFYPNRMKNSVLYRMQDASA</sequence>
<dbReference type="KEGG" id="hpys:HPSA20_0941"/>
<evidence type="ECO:0000313" key="1">
    <source>
        <dbReference type="EMBL" id="AGT74176.1"/>
    </source>
</evidence>
<dbReference type="HOGENOM" id="CLU_3234538_0_0_7"/>
<name>T1U9V3_HELPX</name>